<protein>
    <submittedName>
        <fullName evidence="1">Uncharacterized protein</fullName>
    </submittedName>
</protein>
<dbReference type="GeneID" id="63683804"/>
<keyword evidence="2" id="KW-1185">Reference proteome</keyword>
<dbReference type="AlphaFoldDB" id="M5FT53"/>
<accession>M5FT53</accession>
<sequence length="84" mass="9828">MAVFLHHQGGVEQPHTFAEVAWLVPLLETPKHVNIYCNYPKLEVNFWEYGNTLCDEYQGDKDLGHNRNEQGWTVIIVRNKALYQ</sequence>
<dbReference type="EMBL" id="JH795866">
    <property type="protein sequence ID" value="EJU00756.1"/>
    <property type="molecule type" value="Genomic_DNA"/>
</dbReference>
<reference evidence="1 2" key="1">
    <citation type="journal article" date="2012" name="Science">
        <title>The Paleozoic origin of enzymatic lignin decomposition reconstructed from 31 fungal genomes.</title>
        <authorList>
            <person name="Floudas D."/>
            <person name="Binder M."/>
            <person name="Riley R."/>
            <person name="Barry K."/>
            <person name="Blanchette R.A."/>
            <person name="Henrissat B."/>
            <person name="Martinez A.T."/>
            <person name="Otillar R."/>
            <person name="Spatafora J.W."/>
            <person name="Yadav J.S."/>
            <person name="Aerts A."/>
            <person name="Benoit I."/>
            <person name="Boyd A."/>
            <person name="Carlson A."/>
            <person name="Copeland A."/>
            <person name="Coutinho P.M."/>
            <person name="de Vries R.P."/>
            <person name="Ferreira P."/>
            <person name="Findley K."/>
            <person name="Foster B."/>
            <person name="Gaskell J."/>
            <person name="Glotzer D."/>
            <person name="Gorecki P."/>
            <person name="Heitman J."/>
            <person name="Hesse C."/>
            <person name="Hori C."/>
            <person name="Igarashi K."/>
            <person name="Jurgens J.A."/>
            <person name="Kallen N."/>
            <person name="Kersten P."/>
            <person name="Kohler A."/>
            <person name="Kuees U."/>
            <person name="Kumar T.K.A."/>
            <person name="Kuo A."/>
            <person name="LaButti K."/>
            <person name="Larrondo L.F."/>
            <person name="Lindquist E."/>
            <person name="Ling A."/>
            <person name="Lombard V."/>
            <person name="Lucas S."/>
            <person name="Lundell T."/>
            <person name="Martin R."/>
            <person name="McLaughlin D.J."/>
            <person name="Morgenstern I."/>
            <person name="Morin E."/>
            <person name="Murat C."/>
            <person name="Nagy L.G."/>
            <person name="Nolan M."/>
            <person name="Ohm R.A."/>
            <person name="Patyshakuliyeva A."/>
            <person name="Rokas A."/>
            <person name="Ruiz-Duenas F.J."/>
            <person name="Sabat G."/>
            <person name="Salamov A."/>
            <person name="Samejima M."/>
            <person name="Schmutz J."/>
            <person name="Slot J.C."/>
            <person name="St John F."/>
            <person name="Stenlid J."/>
            <person name="Sun H."/>
            <person name="Sun S."/>
            <person name="Syed K."/>
            <person name="Tsang A."/>
            <person name="Wiebenga A."/>
            <person name="Young D."/>
            <person name="Pisabarro A."/>
            <person name="Eastwood D.C."/>
            <person name="Martin F."/>
            <person name="Cullen D."/>
            <person name="Grigoriev I.V."/>
            <person name="Hibbett D.S."/>
        </authorList>
    </citation>
    <scope>NUCLEOTIDE SEQUENCE [LARGE SCALE GENOMIC DNA]</scope>
    <source>
        <strain evidence="1 2">DJM-731 SS1</strain>
    </source>
</reference>
<organism evidence="1 2">
    <name type="scientific">Dacryopinax primogenitus (strain DJM 731)</name>
    <name type="common">Brown rot fungus</name>
    <dbReference type="NCBI Taxonomy" id="1858805"/>
    <lineage>
        <taxon>Eukaryota</taxon>
        <taxon>Fungi</taxon>
        <taxon>Dikarya</taxon>
        <taxon>Basidiomycota</taxon>
        <taxon>Agaricomycotina</taxon>
        <taxon>Dacrymycetes</taxon>
        <taxon>Dacrymycetales</taxon>
        <taxon>Dacrymycetaceae</taxon>
        <taxon>Dacryopinax</taxon>
    </lineage>
</organism>
<evidence type="ECO:0000313" key="1">
    <source>
        <dbReference type="EMBL" id="EJU00756.1"/>
    </source>
</evidence>
<proteinExistence type="predicted"/>
<dbReference type="Proteomes" id="UP000030653">
    <property type="component" value="Unassembled WGS sequence"/>
</dbReference>
<gene>
    <name evidence="1" type="ORF">DACRYDRAFT_108815</name>
</gene>
<name>M5FT53_DACPD</name>
<dbReference type="RefSeq" id="XP_040627653.1">
    <property type="nucleotide sequence ID" value="XM_040768742.1"/>
</dbReference>
<dbReference type="HOGENOM" id="CLU_2527409_0_0_1"/>
<evidence type="ECO:0000313" key="2">
    <source>
        <dbReference type="Proteomes" id="UP000030653"/>
    </source>
</evidence>
<dbReference type="STRING" id="1858805.M5FT53"/>